<evidence type="ECO:0000313" key="2">
    <source>
        <dbReference type="EMBL" id="RMZ55287.1"/>
    </source>
</evidence>
<proteinExistence type="predicted"/>
<sequence>PYGSRSTINPDGPQQSPQNVRFQHTPSIVRGCMQGAWAGHHGPRKAGLVWASEPIAVFVHERPAGEGGLDEVGFTRPGDLQHGGRHPGC</sequence>
<reference evidence="3" key="1">
    <citation type="journal article" date="2018" name="Algal Res.">
        <title>Characterization of plant carbon substrate utilization by Auxenochlorella protothecoides.</title>
        <authorList>
            <person name="Vogler B.W."/>
            <person name="Starkenburg S.R."/>
            <person name="Sudasinghe N."/>
            <person name="Schambach J.Y."/>
            <person name="Rollin J.A."/>
            <person name="Pattathil S."/>
            <person name="Barry A.N."/>
        </authorList>
    </citation>
    <scope>NUCLEOTIDE SEQUENCE [LARGE SCALE GENOMIC DNA]</scope>
    <source>
        <strain evidence="3">UTEX 25</strain>
    </source>
</reference>
<comment type="caution">
    <text evidence="2">The sequence shown here is derived from an EMBL/GenBank/DDBJ whole genome shotgun (WGS) entry which is preliminary data.</text>
</comment>
<dbReference type="AlphaFoldDB" id="A0A3M7KY83"/>
<protein>
    <submittedName>
        <fullName evidence="2">Uncharacterized protein</fullName>
    </submittedName>
</protein>
<feature type="region of interest" description="Disordered" evidence="1">
    <location>
        <begin position="1"/>
        <end position="20"/>
    </location>
</feature>
<feature type="non-terminal residue" evidence="2">
    <location>
        <position position="89"/>
    </location>
</feature>
<dbReference type="Proteomes" id="UP000279271">
    <property type="component" value="Unassembled WGS sequence"/>
</dbReference>
<organism evidence="2 3">
    <name type="scientific">Auxenochlorella protothecoides</name>
    <name type="common">Green microalga</name>
    <name type="synonym">Chlorella protothecoides</name>
    <dbReference type="NCBI Taxonomy" id="3075"/>
    <lineage>
        <taxon>Eukaryota</taxon>
        <taxon>Viridiplantae</taxon>
        <taxon>Chlorophyta</taxon>
        <taxon>core chlorophytes</taxon>
        <taxon>Trebouxiophyceae</taxon>
        <taxon>Chlorellales</taxon>
        <taxon>Chlorellaceae</taxon>
        <taxon>Auxenochlorella</taxon>
    </lineage>
</organism>
<evidence type="ECO:0000313" key="3">
    <source>
        <dbReference type="Proteomes" id="UP000279271"/>
    </source>
</evidence>
<dbReference type="EMBL" id="QOKY01000168">
    <property type="protein sequence ID" value="RMZ55287.1"/>
    <property type="molecule type" value="Genomic_DNA"/>
</dbReference>
<name>A0A3M7KY83_AUXPR</name>
<accession>A0A3M7KY83</accession>
<feature type="non-terminal residue" evidence="2">
    <location>
        <position position="1"/>
    </location>
</feature>
<feature type="region of interest" description="Disordered" evidence="1">
    <location>
        <begin position="66"/>
        <end position="89"/>
    </location>
</feature>
<evidence type="ECO:0000256" key="1">
    <source>
        <dbReference type="SAM" id="MobiDB-lite"/>
    </source>
</evidence>
<gene>
    <name evidence="2" type="ORF">APUTEX25_000701</name>
</gene>